<dbReference type="EMBL" id="VSRR010000388">
    <property type="protein sequence ID" value="MPC14909.1"/>
    <property type="molecule type" value="Genomic_DNA"/>
</dbReference>
<sequence>MAAIVGTSLGSSGAGEARVMSVPDAATIPCCINPGRRHMTIVLQRRDSVSLHFTVTIKFASFQEHTMGCSSTTKTQDDYLVFSKTTAPGILGIRTLPVLLLHLQARTYTSTRSCTHSYAAPAPSRFLFTNHRLPPGPLLLSPAPA</sequence>
<proteinExistence type="predicted"/>
<organism evidence="1 2">
    <name type="scientific">Portunus trituberculatus</name>
    <name type="common">Swimming crab</name>
    <name type="synonym">Neptunus trituberculatus</name>
    <dbReference type="NCBI Taxonomy" id="210409"/>
    <lineage>
        <taxon>Eukaryota</taxon>
        <taxon>Metazoa</taxon>
        <taxon>Ecdysozoa</taxon>
        <taxon>Arthropoda</taxon>
        <taxon>Crustacea</taxon>
        <taxon>Multicrustacea</taxon>
        <taxon>Malacostraca</taxon>
        <taxon>Eumalacostraca</taxon>
        <taxon>Eucarida</taxon>
        <taxon>Decapoda</taxon>
        <taxon>Pleocyemata</taxon>
        <taxon>Brachyura</taxon>
        <taxon>Eubrachyura</taxon>
        <taxon>Portunoidea</taxon>
        <taxon>Portunidae</taxon>
        <taxon>Portuninae</taxon>
        <taxon>Portunus</taxon>
    </lineage>
</organism>
<comment type="caution">
    <text evidence="1">The sequence shown here is derived from an EMBL/GenBank/DDBJ whole genome shotgun (WGS) entry which is preliminary data.</text>
</comment>
<evidence type="ECO:0000313" key="2">
    <source>
        <dbReference type="Proteomes" id="UP000324222"/>
    </source>
</evidence>
<dbReference type="Proteomes" id="UP000324222">
    <property type="component" value="Unassembled WGS sequence"/>
</dbReference>
<keyword evidence="2" id="KW-1185">Reference proteome</keyword>
<evidence type="ECO:0000313" key="1">
    <source>
        <dbReference type="EMBL" id="MPC14909.1"/>
    </source>
</evidence>
<reference evidence="1 2" key="1">
    <citation type="submission" date="2019-05" db="EMBL/GenBank/DDBJ databases">
        <title>Another draft genome of Portunus trituberculatus and its Hox gene families provides insights of decapod evolution.</title>
        <authorList>
            <person name="Jeong J.-H."/>
            <person name="Song I."/>
            <person name="Kim S."/>
            <person name="Choi T."/>
            <person name="Kim D."/>
            <person name="Ryu S."/>
            <person name="Kim W."/>
        </authorList>
    </citation>
    <scope>NUCLEOTIDE SEQUENCE [LARGE SCALE GENOMIC DNA]</scope>
    <source>
        <tissue evidence="1">Muscle</tissue>
    </source>
</reference>
<dbReference type="AlphaFoldDB" id="A0A5B7CZX4"/>
<protein>
    <submittedName>
        <fullName evidence="1">Uncharacterized protein</fullName>
    </submittedName>
</protein>
<gene>
    <name evidence="1" type="ORF">E2C01_007688</name>
</gene>
<accession>A0A5B7CZX4</accession>
<name>A0A5B7CZX4_PORTR</name>